<dbReference type="SUPFAM" id="SSF101278">
    <property type="entry name" value="N-terminal domain of adenylylcyclase associated protein, CAP"/>
    <property type="match status" value="1"/>
</dbReference>
<dbReference type="PROSITE" id="PS51257">
    <property type="entry name" value="PROKAR_LIPOPROTEIN"/>
    <property type="match status" value="1"/>
</dbReference>
<dbReference type="Pfam" id="PF21938">
    <property type="entry name" value="CAP_N"/>
    <property type="match status" value="1"/>
</dbReference>
<protein>
    <submittedName>
        <fullName evidence="3">Adenylyl cyclase-associated protein 2-like</fullName>
    </submittedName>
</protein>
<sequence length="167" mass="19275">MRNKAQILVEPPNYQLIFLSFIGGCEKARYIYIFSKLKVFNNIVLFPQNVLISLLKPTSDQIQAVQDFRQKNRASTYFNHLSAVSESIPALGWVTVAPAPAPYVKEMLDAGQFYTNRVLMDYKDKEKTHVDWARNWLQFLNDLQAYIKKYHTTGLSWNSSVSTSFVN</sequence>
<dbReference type="InterPro" id="IPR036222">
    <property type="entry name" value="CAP_N_sf"/>
</dbReference>
<dbReference type="GeneID" id="106466592"/>
<reference evidence="3" key="1">
    <citation type="submission" date="2025-08" db="UniProtKB">
        <authorList>
            <consortium name="RefSeq"/>
        </authorList>
    </citation>
    <scope>IDENTIFICATION</scope>
    <source>
        <tissue evidence="3">Muscle</tissue>
    </source>
</reference>
<dbReference type="InterPro" id="IPR001837">
    <property type="entry name" value="Adenylate_cyclase-assoc_CAP"/>
</dbReference>
<dbReference type="Proteomes" id="UP000694941">
    <property type="component" value="Unplaced"/>
</dbReference>
<evidence type="ECO:0000259" key="1">
    <source>
        <dbReference type="Pfam" id="PF21938"/>
    </source>
</evidence>
<name>A0ABM1T372_LIMPO</name>
<dbReference type="PANTHER" id="PTHR10652">
    <property type="entry name" value="ADENYLYL CYCLASE-ASSOCIATED PROTEIN"/>
    <property type="match status" value="1"/>
</dbReference>
<evidence type="ECO:0000313" key="2">
    <source>
        <dbReference type="Proteomes" id="UP000694941"/>
    </source>
</evidence>
<gene>
    <name evidence="3" type="primary">LOC106466592</name>
</gene>
<dbReference type="PANTHER" id="PTHR10652:SF0">
    <property type="entry name" value="ADENYLYL CYCLASE-ASSOCIATED PROTEIN"/>
    <property type="match status" value="1"/>
</dbReference>
<evidence type="ECO:0000313" key="3">
    <source>
        <dbReference type="RefSeq" id="XP_022250328.1"/>
    </source>
</evidence>
<dbReference type="RefSeq" id="XP_022250328.1">
    <property type="nucleotide sequence ID" value="XM_022394620.1"/>
</dbReference>
<dbReference type="Gene3D" id="1.25.40.330">
    <property type="entry name" value="Adenylate cyclase-associated CAP, N-terminal domain"/>
    <property type="match status" value="1"/>
</dbReference>
<accession>A0ABM1T372</accession>
<feature type="domain" description="CAP N-terminal" evidence="1">
    <location>
        <begin position="48"/>
        <end position="155"/>
    </location>
</feature>
<dbReference type="InterPro" id="IPR053950">
    <property type="entry name" value="CAP_N"/>
</dbReference>
<proteinExistence type="predicted"/>
<feature type="non-terminal residue" evidence="3">
    <location>
        <position position="167"/>
    </location>
</feature>
<organism evidence="2 3">
    <name type="scientific">Limulus polyphemus</name>
    <name type="common">Atlantic horseshoe crab</name>
    <dbReference type="NCBI Taxonomy" id="6850"/>
    <lineage>
        <taxon>Eukaryota</taxon>
        <taxon>Metazoa</taxon>
        <taxon>Ecdysozoa</taxon>
        <taxon>Arthropoda</taxon>
        <taxon>Chelicerata</taxon>
        <taxon>Merostomata</taxon>
        <taxon>Xiphosura</taxon>
        <taxon>Limulidae</taxon>
        <taxon>Limulus</taxon>
    </lineage>
</organism>
<keyword evidence="2" id="KW-1185">Reference proteome</keyword>